<dbReference type="STRING" id="379066.GAU_1336"/>
<keyword evidence="3" id="KW-1185">Reference proteome</keyword>
<sequence>MMPTTPSELAILRARAAHLAQRIEPEVVASTDVLVFMLAGERYAVPAATLREVVMLTQRVPLPGATVPVVGLTLWRGALLRLVDIRAMLGLPMTSLNDLARVLVMESATSTIGLLVDEVLEMRAIDVSQLEEPARGTVRHTDLIVGVTKDVVAVLSAERLLDLDP</sequence>
<gene>
    <name evidence="2" type="primary">cheW</name>
    <name evidence="2" type="ordered locus">GAU_1336</name>
</gene>
<organism evidence="2 3">
    <name type="scientific">Gemmatimonas aurantiaca (strain DSM 14586 / JCM 11422 / NBRC 100505 / T-27)</name>
    <dbReference type="NCBI Taxonomy" id="379066"/>
    <lineage>
        <taxon>Bacteria</taxon>
        <taxon>Pseudomonadati</taxon>
        <taxon>Gemmatimonadota</taxon>
        <taxon>Gemmatimonadia</taxon>
        <taxon>Gemmatimonadales</taxon>
        <taxon>Gemmatimonadaceae</taxon>
        <taxon>Gemmatimonas</taxon>
    </lineage>
</organism>
<evidence type="ECO:0000313" key="3">
    <source>
        <dbReference type="Proteomes" id="UP000002209"/>
    </source>
</evidence>
<dbReference type="PROSITE" id="PS50851">
    <property type="entry name" value="CHEW"/>
    <property type="match status" value="1"/>
</dbReference>
<dbReference type="SMART" id="SM00260">
    <property type="entry name" value="CheW"/>
    <property type="match status" value="1"/>
</dbReference>
<dbReference type="PANTHER" id="PTHR22617">
    <property type="entry name" value="CHEMOTAXIS SENSOR HISTIDINE KINASE-RELATED"/>
    <property type="match status" value="1"/>
</dbReference>
<dbReference type="eggNOG" id="COG0835">
    <property type="taxonomic scope" value="Bacteria"/>
</dbReference>
<dbReference type="GO" id="GO:0005829">
    <property type="term" value="C:cytosol"/>
    <property type="evidence" value="ECO:0007669"/>
    <property type="project" value="TreeGrafter"/>
</dbReference>
<dbReference type="InterPro" id="IPR036061">
    <property type="entry name" value="CheW-like_dom_sf"/>
</dbReference>
<dbReference type="HOGENOM" id="CLU_048995_4_0_0"/>
<feature type="domain" description="CheW-like" evidence="1">
    <location>
        <begin position="30"/>
        <end position="165"/>
    </location>
</feature>
<dbReference type="KEGG" id="gau:GAU_1336"/>
<proteinExistence type="predicted"/>
<dbReference type="Gene3D" id="2.40.50.180">
    <property type="entry name" value="CheA-289, Domain 4"/>
    <property type="match status" value="1"/>
</dbReference>
<reference evidence="3" key="1">
    <citation type="submission" date="2006-03" db="EMBL/GenBank/DDBJ databases">
        <title>Complete genome sequence of Gemmatimonas aurantiaca T-27 that represents a novel phylum Gemmatimonadetes.</title>
        <authorList>
            <person name="Takasaki K."/>
            <person name="Ichikawa N."/>
            <person name="Miura H."/>
            <person name="Matsushita S."/>
            <person name="Watanabe Y."/>
            <person name="Oguchi A."/>
            <person name="Ankai A."/>
            <person name="Yashiro I."/>
            <person name="Takahashi M."/>
            <person name="Terui Y."/>
            <person name="Fukui S."/>
            <person name="Yokoyama H."/>
            <person name="Tanikawa S."/>
            <person name="Hanada S."/>
            <person name="Kamagata Y."/>
            <person name="Fujita N."/>
        </authorList>
    </citation>
    <scope>NUCLEOTIDE SEQUENCE [LARGE SCALE GENOMIC DNA]</scope>
    <source>
        <strain evidence="3">T-27 / DSM 14586 / JCM 11422 / NBRC 100505</strain>
    </source>
</reference>
<dbReference type="AlphaFoldDB" id="C1A818"/>
<dbReference type="SUPFAM" id="SSF50341">
    <property type="entry name" value="CheW-like"/>
    <property type="match status" value="1"/>
</dbReference>
<name>C1A818_GEMAT</name>
<accession>C1A818</accession>
<dbReference type="PANTHER" id="PTHR22617:SF23">
    <property type="entry name" value="CHEMOTAXIS PROTEIN CHEW"/>
    <property type="match status" value="1"/>
</dbReference>
<dbReference type="GO" id="GO:0006935">
    <property type="term" value="P:chemotaxis"/>
    <property type="evidence" value="ECO:0007669"/>
    <property type="project" value="InterPro"/>
</dbReference>
<dbReference type="Gene3D" id="2.30.30.40">
    <property type="entry name" value="SH3 Domains"/>
    <property type="match status" value="1"/>
</dbReference>
<dbReference type="EMBL" id="AP009153">
    <property type="protein sequence ID" value="BAH38378.1"/>
    <property type="molecule type" value="Genomic_DNA"/>
</dbReference>
<evidence type="ECO:0000259" key="1">
    <source>
        <dbReference type="PROSITE" id="PS50851"/>
    </source>
</evidence>
<protein>
    <submittedName>
        <fullName evidence="2">Chemotaxis protein CheW</fullName>
    </submittedName>
</protein>
<dbReference type="GO" id="GO:0007165">
    <property type="term" value="P:signal transduction"/>
    <property type="evidence" value="ECO:0007669"/>
    <property type="project" value="InterPro"/>
</dbReference>
<dbReference type="InterPro" id="IPR039315">
    <property type="entry name" value="CheW"/>
</dbReference>
<dbReference type="Proteomes" id="UP000002209">
    <property type="component" value="Chromosome"/>
</dbReference>
<evidence type="ECO:0000313" key="2">
    <source>
        <dbReference type="EMBL" id="BAH38378.1"/>
    </source>
</evidence>
<dbReference type="OrthoDB" id="9794382at2"/>
<dbReference type="InterPro" id="IPR002545">
    <property type="entry name" value="CheW-lke_dom"/>
</dbReference>
<dbReference type="Pfam" id="PF01584">
    <property type="entry name" value="CheW"/>
    <property type="match status" value="1"/>
</dbReference>